<keyword evidence="1" id="KW-0489">Methyltransferase</keyword>
<dbReference type="PANTHER" id="PTHR31009">
    <property type="entry name" value="S-ADENOSYL-L-METHIONINE:CARBOXYL METHYLTRANSFERASE FAMILY PROTEIN"/>
    <property type="match status" value="1"/>
</dbReference>
<gene>
    <name evidence="1" type="ORF">CONCODRAFT_9910</name>
</gene>
<sequence length="340" mass="39120">MTVIIDDKGSMPMNDYNNSSKAQLKVIENSLESLKILNENIEMRGDSLAIGDLGCSHGKNSMLAINQLLGLIENNKNIGTKLKSLQVYHEDLKDNDFDQVQACLDDKLISYLHNSYITKNNIATDVRFLPKSFYEPLFEPSSIDIILCYTSVHWLPNYKTLTRGLWFHEWLETPENVEWFRKLSKDSLISWLNLRYEELETGGLISLNVLESHGNVEKLSLVWEDYIVTKGFSPSDLKKVIVPIMLRPHEEVNSCLSQFSKKFKVLRNHYSKGSYKFGRETLNALFSGCVIHGLGNYPEFFPTAESKNEFFQGFLDYFCDVNQYDSMTELGFVFLVLQKI</sequence>
<accession>A0A137NZ85</accession>
<dbReference type="AlphaFoldDB" id="A0A137NZ85"/>
<dbReference type="EMBL" id="KQ964604">
    <property type="protein sequence ID" value="KXN67944.1"/>
    <property type="molecule type" value="Genomic_DNA"/>
</dbReference>
<dbReference type="SUPFAM" id="SSF53335">
    <property type="entry name" value="S-adenosyl-L-methionine-dependent methyltransferases"/>
    <property type="match status" value="1"/>
</dbReference>
<evidence type="ECO:0000313" key="1">
    <source>
        <dbReference type="EMBL" id="KXN67944.1"/>
    </source>
</evidence>
<keyword evidence="2" id="KW-1185">Reference proteome</keyword>
<organism evidence="1 2">
    <name type="scientific">Conidiobolus coronatus (strain ATCC 28846 / CBS 209.66 / NRRL 28638)</name>
    <name type="common">Delacroixia coronata</name>
    <dbReference type="NCBI Taxonomy" id="796925"/>
    <lineage>
        <taxon>Eukaryota</taxon>
        <taxon>Fungi</taxon>
        <taxon>Fungi incertae sedis</taxon>
        <taxon>Zoopagomycota</taxon>
        <taxon>Entomophthoromycotina</taxon>
        <taxon>Entomophthoromycetes</taxon>
        <taxon>Entomophthorales</taxon>
        <taxon>Ancylistaceae</taxon>
        <taxon>Conidiobolus</taxon>
    </lineage>
</organism>
<dbReference type="Proteomes" id="UP000070444">
    <property type="component" value="Unassembled WGS sequence"/>
</dbReference>
<dbReference type="GO" id="GO:0032259">
    <property type="term" value="P:methylation"/>
    <property type="evidence" value="ECO:0007669"/>
    <property type="project" value="UniProtKB-KW"/>
</dbReference>
<dbReference type="Gene3D" id="3.40.50.150">
    <property type="entry name" value="Vaccinia Virus protein VP39"/>
    <property type="match status" value="1"/>
</dbReference>
<dbReference type="OrthoDB" id="1523883at2759"/>
<keyword evidence="1" id="KW-0808">Transferase</keyword>
<proteinExistence type="predicted"/>
<evidence type="ECO:0000313" key="2">
    <source>
        <dbReference type="Proteomes" id="UP000070444"/>
    </source>
</evidence>
<dbReference type="Pfam" id="PF03492">
    <property type="entry name" value="Methyltransf_7"/>
    <property type="match status" value="1"/>
</dbReference>
<dbReference type="GO" id="GO:0008168">
    <property type="term" value="F:methyltransferase activity"/>
    <property type="evidence" value="ECO:0007669"/>
    <property type="project" value="UniProtKB-KW"/>
</dbReference>
<dbReference type="InterPro" id="IPR029063">
    <property type="entry name" value="SAM-dependent_MTases_sf"/>
</dbReference>
<name>A0A137NZ85_CONC2</name>
<protein>
    <submittedName>
        <fullName evidence="1">S-adenosyl-L-methionine-dependent methyltransferase</fullName>
    </submittedName>
</protein>
<reference evidence="1 2" key="1">
    <citation type="journal article" date="2015" name="Genome Biol. Evol.">
        <title>Phylogenomic analyses indicate that early fungi evolved digesting cell walls of algal ancestors of land plants.</title>
        <authorList>
            <person name="Chang Y."/>
            <person name="Wang S."/>
            <person name="Sekimoto S."/>
            <person name="Aerts A.L."/>
            <person name="Choi C."/>
            <person name="Clum A."/>
            <person name="LaButti K.M."/>
            <person name="Lindquist E.A."/>
            <person name="Yee Ngan C."/>
            <person name="Ohm R.A."/>
            <person name="Salamov A.A."/>
            <person name="Grigoriev I.V."/>
            <person name="Spatafora J.W."/>
            <person name="Berbee M.L."/>
        </authorList>
    </citation>
    <scope>NUCLEOTIDE SEQUENCE [LARGE SCALE GENOMIC DNA]</scope>
    <source>
        <strain evidence="1 2">NRRL 28638</strain>
    </source>
</reference>
<dbReference type="InterPro" id="IPR005299">
    <property type="entry name" value="MeTrfase_7"/>
</dbReference>